<gene>
    <name evidence="1" type="ORF">HanXRQr2_Chr08g0329951</name>
</gene>
<reference evidence="1" key="2">
    <citation type="submission" date="2020-06" db="EMBL/GenBank/DDBJ databases">
        <title>Helianthus annuus Genome sequencing and assembly Release 2.</title>
        <authorList>
            <person name="Gouzy J."/>
            <person name="Langlade N."/>
            <person name="Munos S."/>
        </authorList>
    </citation>
    <scope>NUCLEOTIDE SEQUENCE</scope>
    <source>
        <tissue evidence="1">Leaves</tissue>
    </source>
</reference>
<protein>
    <submittedName>
        <fullName evidence="1">Uncharacterized protein</fullName>
    </submittedName>
</protein>
<reference evidence="1" key="1">
    <citation type="journal article" date="2017" name="Nature">
        <title>The sunflower genome provides insights into oil metabolism, flowering and Asterid evolution.</title>
        <authorList>
            <person name="Badouin H."/>
            <person name="Gouzy J."/>
            <person name="Grassa C.J."/>
            <person name="Murat F."/>
            <person name="Staton S.E."/>
            <person name="Cottret L."/>
            <person name="Lelandais-Briere C."/>
            <person name="Owens G.L."/>
            <person name="Carrere S."/>
            <person name="Mayjonade B."/>
            <person name="Legrand L."/>
            <person name="Gill N."/>
            <person name="Kane N.C."/>
            <person name="Bowers J.E."/>
            <person name="Hubner S."/>
            <person name="Bellec A."/>
            <person name="Berard A."/>
            <person name="Berges H."/>
            <person name="Blanchet N."/>
            <person name="Boniface M.C."/>
            <person name="Brunel D."/>
            <person name="Catrice O."/>
            <person name="Chaidir N."/>
            <person name="Claudel C."/>
            <person name="Donnadieu C."/>
            <person name="Faraut T."/>
            <person name="Fievet G."/>
            <person name="Helmstetter N."/>
            <person name="King M."/>
            <person name="Knapp S.J."/>
            <person name="Lai Z."/>
            <person name="Le Paslier M.C."/>
            <person name="Lippi Y."/>
            <person name="Lorenzon L."/>
            <person name="Mandel J.R."/>
            <person name="Marage G."/>
            <person name="Marchand G."/>
            <person name="Marquand E."/>
            <person name="Bret-Mestries E."/>
            <person name="Morien E."/>
            <person name="Nambeesan S."/>
            <person name="Nguyen T."/>
            <person name="Pegot-Espagnet P."/>
            <person name="Pouilly N."/>
            <person name="Raftis F."/>
            <person name="Sallet E."/>
            <person name="Schiex T."/>
            <person name="Thomas J."/>
            <person name="Vandecasteele C."/>
            <person name="Vares D."/>
            <person name="Vear F."/>
            <person name="Vautrin S."/>
            <person name="Crespi M."/>
            <person name="Mangin B."/>
            <person name="Burke J.M."/>
            <person name="Salse J."/>
            <person name="Munos S."/>
            <person name="Vincourt P."/>
            <person name="Rieseberg L.H."/>
            <person name="Langlade N.B."/>
        </authorList>
    </citation>
    <scope>NUCLEOTIDE SEQUENCE</scope>
    <source>
        <tissue evidence="1">Leaves</tissue>
    </source>
</reference>
<proteinExistence type="predicted"/>
<keyword evidence="2" id="KW-1185">Reference proteome</keyword>
<evidence type="ECO:0000313" key="1">
    <source>
        <dbReference type="EMBL" id="KAF5794602.1"/>
    </source>
</evidence>
<dbReference type="Gramene" id="mRNA:HanXRQr2_Chr08g0329951">
    <property type="protein sequence ID" value="CDS:HanXRQr2_Chr08g0329951.1"/>
    <property type="gene ID" value="HanXRQr2_Chr08g0329951"/>
</dbReference>
<dbReference type="Proteomes" id="UP000215914">
    <property type="component" value="Unassembled WGS sequence"/>
</dbReference>
<name>A0A9K3NBS1_HELAN</name>
<evidence type="ECO:0000313" key="2">
    <source>
        <dbReference type="Proteomes" id="UP000215914"/>
    </source>
</evidence>
<organism evidence="1 2">
    <name type="scientific">Helianthus annuus</name>
    <name type="common">Common sunflower</name>
    <dbReference type="NCBI Taxonomy" id="4232"/>
    <lineage>
        <taxon>Eukaryota</taxon>
        <taxon>Viridiplantae</taxon>
        <taxon>Streptophyta</taxon>
        <taxon>Embryophyta</taxon>
        <taxon>Tracheophyta</taxon>
        <taxon>Spermatophyta</taxon>
        <taxon>Magnoliopsida</taxon>
        <taxon>eudicotyledons</taxon>
        <taxon>Gunneridae</taxon>
        <taxon>Pentapetalae</taxon>
        <taxon>asterids</taxon>
        <taxon>campanulids</taxon>
        <taxon>Asterales</taxon>
        <taxon>Asteraceae</taxon>
        <taxon>Asteroideae</taxon>
        <taxon>Heliantheae alliance</taxon>
        <taxon>Heliantheae</taxon>
        <taxon>Helianthus</taxon>
    </lineage>
</organism>
<comment type="caution">
    <text evidence="1">The sequence shown here is derived from an EMBL/GenBank/DDBJ whole genome shotgun (WGS) entry which is preliminary data.</text>
</comment>
<sequence length="59" mass="6882">MDKTIETKSLSNFQLITGEIIIWNKRYIELQLSAPFHTFEMKTNSKLAYGLNISCKTDR</sequence>
<dbReference type="AlphaFoldDB" id="A0A9K3NBS1"/>
<dbReference type="EMBL" id="MNCJ02000323">
    <property type="protein sequence ID" value="KAF5794602.1"/>
    <property type="molecule type" value="Genomic_DNA"/>
</dbReference>
<accession>A0A9K3NBS1</accession>